<feature type="chain" id="PRO_5037314557" evidence="1">
    <location>
        <begin position="21"/>
        <end position="148"/>
    </location>
</feature>
<gene>
    <name evidence="2" type="ORF">KAK03_01400</name>
</gene>
<dbReference type="InterPro" id="IPR018588">
    <property type="entry name" value="Dihaem_cytochrome-c"/>
</dbReference>
<dbReference type="AlphaFoldDB" id="A0A940Y7J0"/>
<dbReference type="Pfam" id="PF09626">
    <property type="entry name" value="DHC"/>
    <property type="match status" value="1"/>
</dbReference>
<evidence type="ECO:0000256" key="1">
    <source>
        <dbReference type="SAM" id="SignalP"/>
    </source>
</evidence>
<accession>A0A940Y7J0</accession>
<dbReference type="EMBL" id="JAGQDD010000001">
    <property type="protein sequence ID" value="MBQ0929123.1"/>
    <property type="molecule type" value="Genomic_DNA"/>
</dbReference>
<organism evidence="2 3">
    <name type="scientific">Ideonella alba</name>
    <dbReference type="NCBI Taxonomy" id="2824118"/>
    <lineage>
        <taxon>Bacteria</taxon>
        <taxon>Pseudomonadati</taxon>
        <taxon>Pseudomonadota</taxon>
        <taxon>Betaproteobacteria</taxon>
        <taxon>Burkholderiales</taxon>
        <taxon>Sphaerotilaceae</taxon>
        <taxon>Ideonella</taxon>
    </lineage>
</organism>
<name>A0A940Y7J0_9BURK</name>
<proteinExistence type="predicted"/>
<evidence type="ECO:0000313" key="3">
    <source>
        <dbReference type="Proteomes" id="UP000676246"/>
    </source>
</evidence>
<keyword evidence="3" id="KW-1185">Reference proteome</keyword>
<dbReference type="InterPro" id="IPR036280">
    <property type="entry name" value="Multihaem_cyt_sf"/>
</dbReference>
<reference evidence="2 3" key="1">
    <citation type="submission" date="2021-04" db="EMBL/GenBank/DDBJ databases">
        <title>The genome sequence of Ideonella sp. 3Y2.</title>
        <authorList>
            <person name="Liu Y."/>
        </authorList>
    </citation>
    <scope>NUCLEOTIDE SEQUENCE [LARGE SCALE GENOMIC DNA]</scope>
    <source>
        <strain evidence="2 3">3Y2</strain>
    </source>
</reference>
<sequence length="148" mass="15895">MIKTWITTAALALSALSALADEHGSRTPPLPAYQSECGSCHVAFPARGLPASSWQHLMGGLGKHYGTDASLDAPTAKAIGDWLQANAGRGDPPPEDRMTRSRWFVREHDEAGPGVFQRASIKSASNCAACHTRAAEGSFREREIRIPK</sequence>
<evidence type="ECO:0000313" key="2">
    <source>
        <dbReference type="EMBL" id="MBQ0929123.1"/>
    </source>
</evidence>
<dbReference type="RefSeq" id="WP_210851336.1">
    <property type="nucleotide sequence ID" value="NZ_JAGQDD010000001.1"/>
</dbReference>
<dbReference type="SUPFAM" id="SSF48695">
    <property type="entry name" value="Multiheme cytochromes"/>
    <property type="match status" value="1"/>
</dbReference>
<comment type="caution">
    <text evidence="2">The sequence shown here is derived from an EMBL/GenBank/DDBJ whole genome shotgun (WGS) entry which is preliminary data.</text>
</comment>
<protein>
    <submittedName>
        <fullName evidence="2">Diheme cytochrome c</fullName>
    </submittedName>
</protein>
<keyword evidence="1" id="KW-0732">Signal</keyword>
<dbReference type="Proteomes" id="UP000676246">
    <property type="component" value="Unassembled WGS sequence"/>
</dbReference>
<feature type="signal peptide" evidence="1">
    <location>
        <begin position="1"/>
        <end position="20"/>
    </location>
</feature>